<sequence length="137" mass="14586">MSCAPFPRDDPQRGEPAVSALFGVGLLVNLVWLAFGLRQVRPAERPAMWGTAAGLLIVAALLALYTVREMPLAAHLTFPVSLILWPAGLTLCLIAGLVFLLRSDWARGWPLLGLPVSGLLAVLILAPLRTAAGLPPF</sequence>
<dbReference type="EMBL" id="JACHFN010000004">
    <property type="protein sequence ID" value="MBB5234040.1"/>
    <property type="molecule type" value="Genomic_DNA"/>
</dbReference>
<proteinExistence type="predicted"/>
<keyword evidence="1" id="KW-1133">Transmembrane helix</keyword>
<dbReference type="RefSeq" id="WP_184027341.1">
    <property type="nucleotide sequence ID" value="NZ_JACHFN010000004.1"/>
</dbReference>
<keyword evidence="1" id="KW-0472">Membrane</keyword>
<feature type="transmembrane region" description="Helical" evidence="1">
    <location>
        <begin position="17"/>
        <end position="35"/>
    </location>
</feature>
<keyword evidence="1" id="KW-0812">Transmembrane</keyword>
<keyword evidence="3" id="KW-1185">Reference proteome</keyword>
<evidence type="ECO:0000256" key="1">
    <source>
        <dbReference type="SAM" id="Phobius"/>
    </source>
</evidence>
<gene>
    <name evidence="2" type="ORF">HNQ09_001478</name>
</gene>
<dbReference type="Proteomes" id="UP000525389">
    <property type="component" value="Unassembled WGS sequence"/>
</dbReference>
<comment type="caution">
    <text evidence="2">The sequence shown here is derived from an EMBL/GenBank/DDBJ whole genome shotgun (WGS) entry which is preliminary data.</text>
</comment>
<dbReference type="AlphaFoldDB" id="A0A7W8GEF6"/>
<evidence type="ECO:0000313" key="3">
    <source>
        <dbReference type="Proteomes" id="UP000525389"/>
    </source>
</evidence>
<protein>
    <submittedName>
        <fullName evidence="2">Uncharacterized protein</fullName>
    </submittedName>
</protein>
<accession>A0A7W8GEF6</accession>
<evidence type="ECO:0000313" key="2">
    <source>
        <dbReference type="EMBL" id="MBB5234040.1"/>
    </source>
</evidence>
<feature type="transmembrane region" description="Helical" evidence="1">
    <location>
        <begin position="82"/>
        <end position="101"/>
    </location>
</feature>
<reference evidence="2 3" key="1">
    <citation type="submission" date="2020-08" db="EMBL/GenBank/DDBJ databases">
        <title>Genomic Encyclopedia of Type Strains, Phase IV (KMG-IV): sequencing the most valuable type-strain genomes for metagenomic binning, comparative biology and taxonomic classification.</title>
        <authorList>
            <person name="Goeker M."/>
        </authorList>
    </citation>
    <scope>NUCLEOTIDE SEQUENCE [LARGE SCALE GENOMIC DNA]</scope>
    <source>
        <strain evidence="2 3">DSM 101791</strain>
    </source>
</reference>
<name>A0A7W8GEF6_9DEIO</name>
<feature type="transmembrane region" description="Helical" evidence="1">
    <location>
        <begin position="108"/>
        <end position="128"/>
    </location>
</feature>
<organism evidence="2 3">
    <name type="scientific">Deinococcus budaensis</name>
    <dbReference type="NCBI Taxonomy" id="1665626"/>
    <lineage>
        <taxon>Bacteria</taxon>
        <taxon>Thermotogati</taxon>
        <taxon>Deinococcota</taxon>
        <taxon>Deinococci</taxon>
        <taxon>Deinococcales</taxon>
        <taxon>Deinococcaceae</taxon>
        <taxon>Deinococcus</taxon>
    </lineage>
</organism>
<feature type="transmembrane region" description="Helical" evidence="1">
    <location>
        <begin position="47"/>
        <end position="67"/>
    </location>
</feature>